<gene>
    <name evidence="6" type="ORF">HNP48_000911</name>
</gene>
<name>A0A7X0PAX8_9BURK</name>
<dbReference type="InterPro" id="IPR050807">
    <property type="entry name" value="TransReg_Diox_bact_type"/>
</dbReference>
<evidence type="ECO:0000256" key="1">
    <source>
        <dbReference type="ARBA" id="ARBA00007227"/>
    </source>
</evidence>
<evidence type="ECO:0000313" key="6">
    <source>
        <dbReference type="EMBL" id="MBB6558247.1"/>
    </source>
</evidence>
<accession>A0A7X0PAX8</accession>
<evidence type="ECO:0000256" key="3">
    <source>
        <dbReference type="ARBA" id="ARBA00023125"/>
    </source>
</evidence>
<protein>
    <submittedName>
        <fullName evidence="6">Putative transcriptional regulator/transcriptional regulator with XRE-family HTH domain</fullName>
    </submittedName>
</protein>
<reference evidence="6 7" key="1">
    <citation type="submission" date="2020-08" db="EMBL/GenBank/DDBJ databases">
        <title>Functional genomics of gut bacteria from endangered species of beetles.</title>
        <authorList>
            <person name="Carlos-Shanley C."/>
        </authorList>
    </citation>
    <scope>NUCLEOTIDE SEQUENCE [LARGE SCALE GENOMIC DNA]</scope>
    <source>
        <strain evidence="6 7">S00198</strain>
    </source>
</reference>
<keyword evidence="4" id="KW-0804">Transcription</keyword>
<dbReference type="SMART" id="SM00530">
    <property type="entry name" value="HTH_XRE"/>
    <property type="match status" value="1"/>
</dbReference>
<organism evidence="6 7">
    <name type="scientific">Acidovorax soli</name>
    <dbReference type="NCBI Taxonomy" id="592050"/>
    <lineage>
        <taxon>Bacteria</taxon>
        <taxon>Pseudomonadati</taxon>
        <taxon>Pseudomonadota</taxon>
        <taxon>Betaproteobacteria</taxon>
        <taxon>Burkholderiales</taxon>
        <taxon>Comamonadaceae</taxon>
        <taxon>Acidovorax</taxon>
    </lineage>
</organism>
<evidence type="ECO:0000256" key="2">
    <source>
        <dbReference type="ARBA" id="ARBA00023015"/>
    </source>
</evidence>
<dbReference type="Pfam" id="PF06114">
    <property type="entry name" value="Peptidase_M78"/>
    <property type="match status" value="1"/>
</dbReference>
<keyword evidence="2" id="KW-0805">Transcription regulation</keyword>
<keyword evidence="7" id="KW-1185">Reference proteome</keyword>
<proteinExistence type="inferred from homology"/>
<comment type="similarity">
    <text evidence="1">Belongs to the short-chain fatty acyl-CoA assimilation regulator (ScfR) family.</text>
</comment>
<dbReference type="InterPro" id="IPR026281">
    <property type="entry name" value="HTH_RamB"/>
</dbReference>
<dbReference type="RefSeq" id="WP_184855700.1">
    <property type="nucleotide sequence ID" value="NZ_JACHLK010000002.1"/>
</dbReference>
<dbReference type="InterPro" id="IPR001387">
    <property type="entry name" value="Cro/C1-type_HTH"/>
</dbReference>
<evidence type="ECO:0000256" key="4">
    <source>
        <dbReference type="ARBA" id="ARBA00023163"/>
    </source>
</evidence>
<dbReference type="InterPro" id="IPR010982">
    <property type="entry name" value="Lambda_DNA-bd_dom_sf"/>
</dbReference>
<dbReference type="CDD" id="cd00093">
    <property type="entry name" value="HTH_XRE"/>
    <property type="match status" value="1"/>
</dbReference>
<dbReference type="PANTHER" id="PTHR46797">
    <property type="entry name" value="HTH-TYPE TRANSCRIPTIONAL REGULATOR"/>
    <property type="match status" value="1"/>
</dbReference>
<dbReference type="InterPro" id="IPR010359">
    <property type="entry name" value="IrrE_HExxH"/>
</dbReference>
<dbReference type="GO" id="GO:0005829">
    <property type="term" value="C:cytosol"/>
    <property type="evidence" value="ECO:0007669"/>
    <property type="project" value="TreeGrafter"/>
</dbReference>
<dbReference type="GO" id="GO:0003700">
    <property type="term" value="F:DNA-binding transcription factor activity"/>
    <property type="evidence" value="ECO:0007669"/>
    <property type="project" value="TreeGrafter"/>
</dbReference>
<dbReference type="Pfam" id="PF09856">
    <property type="entry name" value="ScfRs"/>
    <property type="match status" value="1"/>
</dbReference>
<comment type="caution">
    <text evidence="6">The sequence shown here is derived from an EMBL/GenBank/DDBJ whole genome shotgun (WGS) entry which is preliminary data.</text>
</comment>
<evidence type="ECO:0000259" key="5">
    <source>
        <dbReference type="PROSITE" id="PS50943"/>
    </source>
</evidence>
<dbReference type="Pfam" id="PF01381">
    <property type="entry name" value="HTH_3"/>
    <property type="match status" value="1"/>
</dbReference>
<dbReference type="Gene3D" id="1.10.260.40">
    <property type="entry name" value="lambda repressor-like DNA-binding domains"/>
    <property type="match status" value="1"/>
</dbReference>
<dbReference type="PANTHER" id="PTHR46797:SF23">
    <property type="entry name" value="HTH-TYPE TRANSCRIPTIONAL REGULATOR SUTR"/>
    <property type="match status" value="1"/>
</dbReference>
<dbReference type="SUPFAM" id="SSF47413">
    <property type="entry name" value="lambda repressor-like DNA-binding domains"/>
    <property type="match status" value="1"/>
</dbReference>
<dbReference type="PIRSF" id="PIRSF019251">
    <property type="entry name" value="Rv0465c"/>
    <property type="match status" value="1"/>
</dbReference>
<dbReference type="Proteomes" id="UP000575083">
    <property type="component" value="Unassembled WGS sequence"/>
</dbReference>
<evidence type="ECO:0000313" key="7">
    <source>
        <dbReference type="Proteomes" id="UP000575083"/>
    </source>
</evidence>
<dbReference type="GO" id="GO:0003677">
    <property type="term" value="F:DNA binding"/>
    <property type="evidence" value="ECO:0007669"/>
    <property type="project" value="UniProtKB-KW"/>
</dbReference>
<dbReference type="EMBL" id="JACHLK010000002">
    <property type="protein sequence ID" value="MBB6558247.1"/>
    <property type="molecule type" value="Genomic_DNA"/>
</dbReference>
<dbReference type="PROSITE" id="PS50943">
    <property type="entry name" value="HTH_CROC1"/>
    <property type="match status" value="1"/>
</dbReference>
<dbReference type="AlphaFoldDB" id="A0A7X0PAX8"/>
<dbReference type="InterPro" id="IPR018653">
    <property type="entry name" value="ScfR_C"/>
</dbReference>
<keyword evidence="3" id="KW-0238">DNA-binding</keyword>
<feature type="domain" description="HTH cro/C1-type" evidence="5">
    <location>
        <begin position="10"/>
        <end position="64"/>
    </location>
</feature>
<sequence>MKKTFMGVRLRRLREERGMTQVALARALDLSASYLNQIEQNQRPLTVPVLLKINAVFGVDVQRFSDDDEARLITALREVLADMQSGPGGVGPEQAVSLAEIRELASGMPAVARTLLALHQRHRQALERLDALGAQLGDGRSGVLASASHQPMAYEEVRDFFFARHNYFAELDDAAERLAAEWGLQPGRADEGLVRRLQVAHGVHVVTAPELPGGAQRCYDPASKVLQLALGLEAGQRAFQMATQLAFLEMGHELHRLADGAGLSGEQARALARIGLANYFAGALLLPYTAFLQAAEAVRYDIDRLGHQFGVGFETVCHRLSTLQRPSARGVPFFFIRVDRAGNISKRQSATHFHFSKIGGTCPLWNVYEAFAQPGRIVPQLARMPDGRAYLWVARTVSHGGGAGGWGAPGKEFSVALGCDLRHAAQLVYSRGLNLADPEAAVPIGMGCKVCERDACPQRAFPPMGRVLDVDENRSRFAPYPVAVGGSPGGLANPHPGVA</sequence>